<evidence type="ECO:0000256" key="7">
    <source>
        <dbReference type="ARBA" id="ARBA00023136"/>
    </source>
</evidence>
<gene>
    <name evidence="9" type="ORF">J2S19_000841</name>
</gene>
<reference evidence="9 10" key="1">
    <citation type="submission" date="2023-07" db="EMBL/GenBank/DDBJ databases">
        <title>Genomic Encyclopedia of Type Strains, Phase IV (KMG-IV): sequencing the most valuable type-strain genomes for metagenomic binning, comparative biology and taxonomic classification.</title>
        <authorList>
            <person name="Goeker M."/>
        </authorList>
    </citation>
    <scope>NUCLEOTIDE SEQUENCE [LARGE SCALE GENOMIC DNA]</scope>
    <source>
        <strain evidence="9 10">DSM 29005</strain>
    </source>
</reference>
<evidence type="ECO:0000256" key="3">
    <source>
        <dbReference type="ARBA" id="ARBA00022448"/>
    </source>
</evidence>
<keyword evidence="6 8" id="KW-1133">Transmembrane helix</keyword>
<comment type="caution">
    <text evidence="9">The sequence shown here is derived from an EMBL/GenBank/DDBJ whole genome shotgun (WGS) entry which is preliminary data.</text>
</comment>
<evidence type="ECO:0000256" key="1">
    <source>
        <dbReference type="ARBA" id="ARBA00004651"/>
    </source>
</evidence>
<feature type="transmembrane region" description="Helical" evidence="8">
    <location>
        <begin position="21"/>
        <end position="43"/>
    </location>
</feature>
<dbReference type="InterPro" id="IPR000522">
    <property type="entry name" value="ABC_transptr_permease_BtuC"/>
</dbReference>
<feature type="transmembrane region" description="Helical" evidence="8">
    <location>
        <begin position="164"/>
        <end position="189"/>
    </location>
</feature>
<feature type="transmembrane region" description="Helical" evidence="8">
    <location>
        <begin position="131"/>
        <end position="152"/>
    </location>
</feature>
<accession>A0ABT9ZBG0</accession>
<keyword evidence="5 8" id="KW-0812">Transmembrane</keyword>
<feature type="transmembrane region" description="Helical" evidence="8">
    <location>
        <begin position="209"/>
        <end position="226"/>
    </location>
</feature>
<dbReference type="PANTHER" id="PTHR30472">
    <property type="entry name" value="FERRIC ENTEROBACTIN TRANSPORT SYSTEM PERMEASE PROTEIN"/>
    <property type="match status" value="1"/>
</dbReference>
<comment type="subcellular location">
    <subcellularLocation>
        <location evidence="1">Cell membrane</location>
        <topology evidence="1">Multi-pass membrane protein</topology>
    </subcellularLocation>
</comment>
<organism evidence="9 10">
    <name type="scientific">Metabacillus malikii</name>
    <dbReference type="NCBI Taxonomy" id="1504265"/>
    <lineage>
        <taxon>Bacteria</taxon>
        <taxon>Bacillati</taxon>
        <taxon>Bacillota</taxon>
        <taxon>Bacilli</taxon>
        <taxon>Bacillales</taxon>
        <taxon>Bacillaceae</taxon>
        <taxon>Metabacillus</taxon>
    </lineage>
</organism>
<feature type="transmembrane region" description="Helical" evidence="8">
    <location>
        <begin position="291"/>
        <end position="313"/>
    </location>
</feature>
<keyword evidence="3" id="KW-0813">Transport</keyword>
<evidence type="ECO:0000256" key="8">
    <source>
        <dbReference type="SAM" id="Phobius"/>
    </source>
</evidence>
<keyword evidence="4" id="KW-1003">Cell membrane</keyword>
<dbReference type="SUPFAM" id="SSF81345">
    <property type="entry name" value="ABC transporter involved in vitamin B12 uptake, BtuC"/>
    <property type="match status" value="1"/>
</dbReference>
<dbReference type="Gene3D" id="1.10.3470.10">
    <property type="entry name" value="ABC transporter involved in vitamin B12 uptake, BtuC"/>
    <property type="match status" value="1"/>
</dbReference>
<evidence type="ECO:0000313" key="9">
    <source>
        <dbReference type="EMBL" id="MDQ0229589.1"/>
    </source>
</evidence>
<evidence type="ECO:0000256" key="5">
    <source>
        <dbReference type="ARBA" id="ARBA00022692"/>
    </source>
</evidence>
<name>A0ABT9ZBG0_9BACI</name>
<dbReference type="CDD" id="cd06550">
    <property type="entry name" value="TM_ABC_iron-siderophores_like"/>
    <property type="match status" value="1"/>
</dbReference>
<evidence type="ECO:0000256" key="4">
    <source>
        <dbReference type="ARBA" id="ARBA00022475"/>
    </source>
</evidence>
<dbReference type="Proteomes" id="UP001234495">
    <property type="component" value="Unassembled WGS sequence"/>
</dbReference>
<dbReference type="InterPro" id="IPR037294">
    <property type="entry name" value="ABC_BtuC-like"/>
</dbReference>
<protein>
    <submittedName>
        <fullName evidence="9">Iron complex transport system permease protein</fullName>
    </submittedName>
</protein>
<feature type="transmembrane region" description="Helical" evidence="8">
    <location>
        <begin position="107"/>
        <end position="125"/>
    </location>
</feature>
<evidence type="ECO:0000313" key="10">
    <source>
        <dbReference type="Proteomes" id="UP001234495"/>
    </source>
</evidence>
<feature type="transmembrane region" description="Helical" evidence="8">
    <location>
        <begin position="320"/>
        <end position="341"/>
    </location>
</feature>
<feature type="transmembrane region" description="Helical" evidence="8">
    <location>
        <begin position="252"/>
        <end position="279"/>
    </location>
</feature>
<proteinExistence type="inferred from homology"/>
<feature type="transmembrane region" description="Helical" evidence="8">
    <location>
        <begin position="77"/>
        <end position="98"/>
    </location>
</feature>
<sequence length="346" mass="36938">MNNVISLKRETKQPATSIAESFFRTMLVLCTIAIILFIVSLSVGSSFIHPIQIIKELIGFKSGEFDYVLHTLRLPRVLLAFLVGGALGVAGLILQAIIRNPLASPDIIGITSGASVGAIMFIVYLTGTVSIHFLPVAAIIGAATVSFVIYLLSWKRGVTPFRLVLIGIGVAAAMKAIVMLMLVVSETAIATKSYLWLTGSLYGANWNDVYAMLPWLLLFIPVALYLSRTVDVMELGDLLATGLGVHVQRKRVILLVVSVALAGSAVAFAGGIEFIGLIAPHIGRKLIGRSFRMLVPISGLLGGILVVCADMIARTAFLPLDIPAGVFTAAIGAPFFIYLLYKGRNA</sequence>
<evidence type="ECO:0000256" key="2">
    <source>
        <dbReference type="ARBA" id="ARBA00007935"/>
    </source>
</evidence>
<evidence type="ECO:0000256" key="6">
    <source>
        <dbReference type="ARBA" id="ARBA00022989"/>
    </source>
</evidence>
<dbReference type="PANTHER" id="PTHR30472:SF24">
    <property type="entry name" value="FERRIC ENTEROBACTIN TRANSPORT SYSTEM PERMEASE PROTEIN FEPG"/>
    <property type="match status" value="1"/>
</dbReference>
<comment type="similarity">
    <text evidence="2">Belongs to the binding-protein-dependent transport system permease family. FecCD subfamily.</text>
</comment>
<dbReference type="Pfam" id="PF01032">
    <property type="entry name" value="FecCD"/>
    <property type="match status" value="1"/>
</dbReference>
<dbReference type="EMBL" id="JAUSUD010000003">
    <property type="protein sequence ID" value="MDQ0229589.1"/>
    <property type="molecule type" value="Genomic_DNA"/>
</dbReference>
<keyword evidence="7 8" id="KW-0472">Membrane</keyword>
<keyword evidence="10" id="KW-1185">Reference proteome</keyword>